<dbReference type="Proteomes" id="UP001057134">
    <property type="component" value="Chromosome"/>
</dbReference>
<proteinExistence type="predicted"/>
<dbReference type="Gene3D" id="3.20.20.140">
    <property type="entry name" value="Metal-dependent hydrolases"/>
    <property type="match status" value="1"/>
</dbReference>
<evidence type="ECO:0000313" key="2">
    <source>
        <dbReference type="EMBL" id="UQZ81407.1"/>
    </source>
</evidence>
<dbReference type="EC" id="3.5.4.1" evidence="2"/>
<dbReference type="InterPro" id="IPR052349">
    <property type="entry name" value="Metallo-hydrolase_Enzymes"/>
</dbReference>
<evidence type="ECO:0000259" key="1">
    <source>
        <dbReference type="Pfam" id="PF07969"/>
    </source>
</evidence>
<feature type="domain" description="Amidohydrolase 3" evidence="1">
    <location>
        <begin position="91"/>
        <end position="402"/>
    </location>
</feature>
<dbReference type="InterPro" id="IPR032466">
    <property type="entry name" value="Metal_Hydrolase"/>
</dbReference>
<dbReference type="PANTHER" id="PTHR32027:SF9">
    <property type="entry name" value="BLL3847 PROTEIN"/>
    <property type="match status" value="1"/>
</dbReference>
<dbReference type="GO" id="GO:0004131">
    <property type="term" value="F:cytosine deaminase activity"/>
    <property type="evidence" value="ECO:0007669"/>
    <property type="project" value="UniProtKB-EC"/>
</dbReference>
<dbReference type="PANTHER" id="PTHR32027">
    <property type="entry name" value="CYTOSINE DEAMINASE"/>
    <property type="match status" value="1"/>
</dbReference>
<keyword evidence="3" id="KW-1185">Reference proteome</keyword>
<reference evidence="2" key="2">
    <citation type="journal article" date="2021" name="J Anim Sci Technol">
        <title>Complete genome sequence of Paenibacillus konkukensis sp. nov. SK3146 as a potential probiotic strain.</title>
        <authorList>
            <person name="Jung H.I."/>
            <person name="Park S."/>
            <person name="Niu K.M."/>
            <person name="Lee S.W."/>
            <person name="Kothari D."/>
            <person name="Yi K.J."/>
            <person name="Kim S.K."/>
        </authorList>
    </citation>
    <scope>NUCLEOTIDE SEQUENCE</scope>
    <source>
        <strain evidence="2">SK3146</strain>
    </source>
</reference>
<dbReference type="InterPro" id="IPR011059">
    <property type="entry name" value="Metal-dep_hydrolase_composite"/>
</dbReference>
<dbReference type="SUPFAM" id="SSF51556">
    <property type="entry name" value="Metallo-dependent hydrolases"/>
    <property type="match status" value="1"/>
</dbReference>
<dbReference type="RefSeq" id="WP_249863648.1">
    <property type="nucleotide sequence ID" value="NZ_CP027059.1"/>
</dbReference>
<reference evidence="2" key="1">
    <citation type="submission" date="2018-02" db="EMBL/GenBank/DDBJ databases">
        <authorList>
            <person name="Kim S.-K."/>
            <person name="Jung H.-I."/>
            <person name="Lee S.-W."/>
        </authorList>
    </citation>
    <scope>NUCLEOTIDE SEQUENCE</scope>
    <source>
        <strain evidence="2">SK3146</strain>
    </source>
</reference>
<organism evidence="2 3">
    <name type="scientific">Paenibacillus konkukensis</name>
    <dbReference type="NCBI Taxonomy" id="2020716"/>
    <lineage>
        <taxon>Bacteria</taxon>
        <taxon>Bacillati</taxon>
        <taxon>Bacillota</taxon>
        <taxon>Bacilli</taxon>
        <taxon>Bacillales</taxon>
        <taxon>Paenibacillaceae</taxon>
        <taxon>Paenibacillus</taxon>
    </lineage>
</organism>
<dbReference type="CDD" id="cd01293">
    <property type="entry name" value="Bact_CD"/>
    <property type="match status" value="1"/>
</dbReference>
<accession>A0ABY4RGQ6</accession>
<dbReference type="EMBL" id="CP027059">
    <property type="protein sequence ID" value="UQZ81407.1"/>
    <property type="molecule type" value="Genomic_DNA"/>
</dbReference>
<protein>
    <submittedName>
        <fullName evidence="2">Cytosine deaminase</fullName>
        <ecNumber evidence="2">3.5.4.1</ecNumber>
    </submittedName>
</protein>
<sequence length="414" mass="45344">MNNSRLLFANVRLPGGGNLKTIEVDDGNIIRVSDAAAGPQTDQDGYMDMGGRLLLPGMVDIHMHLDKAMTWPELPNASGTLLEAIRRFADAQPLMETEDLIERMTRTIRLALRHGTTTIRTHLDYGSPSYCAKAVEAYHTVKERFRRELDLQAVLMCPPGMDEEAEAAVRRAVADGGIDAIGGAPHLADAPERQLDRLFDMAVSLDVDLDLHIDESDDPKVNHLPYLCRKTVEVHYEGRVIAGHCTSLSAMEESQALEIMAAVKEAGIGIVTLPACNLFLQGRQDKGLVRRGLTRVKQLAGMGVPVAIGSDNVRDPFHPYGNADLLHSALLASYGAHMTTEAEMNKLIAMITSVPAELLRLDHYGLRPGGRADFVLLDCEDAGSALAVQPAARETWKRGRRVCRVTESVTWEEP</sequence>
<dbReference type="Pfam" id="PF07969">
    <property type="entry name" value="Amidohydro_3"/>
    <property type="match status" value="1"/>
</dbReference>
<name>A0ABY4RGQ6_9BACL</name>
<dbReference type="SUPFAM" id="SSF51338">
    <property type="entry name" value="Composite domain of metallo-dependent hydrolases"/>
    <property type="match status" value="1"/>
</dbReference>
<evidence type="ECO:0000313" key="3">
    <source>
        <dbReference type="Proteomes" id="UP001057134"/>
    </source>
</evidence>
<dbReference type="Gene3D" id="2.30.40.10">
    <property type="entry name" value="Urease, subunit C, domain 1"/>
    <property type="match status" value="1"/>
</dbReference>
<gene>
    <name evidence="2" type="primary">codA</name>
    <name evidence="2" type="ORF">SK3146_00563</name>
</gene>
<keyword evidence="2" id="KW-0378">Hydrolase</keyword>
<dbReference type="InterPro" id="IPR013108">
    <property type="entry name" value="Amidohydro_3"/>
</dbReference>